<gene>
    <name evidence="2" type="ORF">HMPREF1624_00823</name>
</gene>
<feature type="compositionally biased region" description="Low complexity" evidence="1">
    <location>
        <begin position="29"/>
        <end position="68"/>
    </location>
</feature>
<keyword evidence="3" id="KW-1185">Reference proteome</keyword>
<dbReference type="EMBL" id="KI440842">
    <property type="protein sequence ID" value="ERT02524.1"/>
    <property type="molecule type" value="Genomic_DNA"/>
</dbReference>
<protein>
    <recommendedName>
        <fullName evidence="4">Sequence orphan</fullName>
    </recommendedName>
</protein>
<dbReference type="PANTHER" id="PTHR37845:SF1">
    <property type="entry name" value="SEQUENCE ORPHAN"/>
    <property type="match status" value="1"/>
</dbReference>
<dbReference type="InterPro" id="IPR038781">
    <property type="entry name" value="C365.16-ike"/>
</dbReference>
<dbReference type="HOGENOM" id="CLU_054095_1_0_1"/>
<dbReference type="GO" id="GO:0005739">
    <property type="term" value="C:mitochondrion"/>
    <property type="evidence" value="ECO:0007669"/>
    <property type="project" value="TreeGrafter"/>
</dbReference>
<evidence type="ECO:0000313" key="2">
    <source>
        <dbReference type="EMBL" id="ERT02524.1"/>
    </source>
</evidence>
<evidence type="ECO:0008006" key="4">
    <source>
        <dbReference type="Google" id="ProtNLM"/>
    </source>
</evidence>
<evidence type="ECO:0000256" key="1">
    <source>
        <dbReference type="SAM" id="MobiDB-lite"/>
    </source>
</evidence>
<feature type="region of interest" description="Disordered" evidence="1">
    <location>
        <begin position="1"/>
        <end position="123"/>
    </location>
</feature>
<dbReference type="OrthoDB" id="275936at2759"/>
<proteinExistence type="predicted"/>
<sequence>MAPPATAPVLVPTDGLGRSRTGLHEAMVTPSPAVSSAPSSFSDSSSSATSSSSDSSRQPSTSTSSPSALQPDSTSTPSRPKLLTPSLPPAHIPPSPFPKRAPGGSSSTSSTATTSSTTAAAAKPQYNTRHLGLRLAADAASGFTAASLVAPIIAIIDRSIMENASGANSLAGSLRASFATLVRRPQQILWSKPFGLICLLYGSTYFTANAVDTATSTAHNRPASHVTAGAAKFAASSATNIGICIYKDQVFVRMFGPPGAVPRPVPLPSYLLFALRDCMTIFASFNIPPRLGPYLDDKLGLGGEAAARQALSRAVSGLAVAQFAAPALTQFVSTPVHLLGLDLYNRPWQASGPAGHANGPATWADRFAAVRRNWLVSSLARIGRIVPAFGVGGVVNMKMRKSLMTPLE</sequence>
<dbReference type="AlphaFoldDB" id="U7Q3S1"/>
<dbReference type="eggNOG" id="ENOG502QWAD">
    <property type="taxonomic scope" value="Eukaryota"/>
</dbReference>
<feature type="compositionally biased region" description="Pro residues" evidence="1">
    <location>
        <begin position="86"/>
        <end position="99"/>
    </location>
</feature>
<reference evidence="3" key="1">
    <citation type="journal article" date="2014" name="Genome Announc.">
        <title>Genome sequence of the pathogenic fungus Sporothrix schenckii (ATCC 58251).</title>
        <authorList>
            <person name="Cuomo C.A."/>
            <person name="Rodriguez-Del Valle N."/>
            <person name="Perez-Sanchez L."/>
            <person name="Abouelleil A."/>
            <person name="Goldberg J."/>
            <person name="Young S."/>
            <person name="Zeng Q."/>
            <person name="Birren B.W."/>
        </authorList>
    </citation>
    <scope>NUCLEOTIDE SEQUENCE [LARGE SCALE GENOMIC DNA]</scope>
    <source>
        <strain evidence="3">ATCC 58251 / de Perez 2211183</strain>
    </source>
</reference>
<feature type="compositionally biased region" description="Low complexity" evidence="1">
    <location>
        <begin position="105"/>
        <end position="122"/>
    </location>
</feature>
<organism evidence="2 3">
    <name type="scientific">Sporothrix schenckii (strain ATCC 58251 / de Perez 2211183)</name>
    <name type="common">Rose-picker's disease fungus</name>
    <dbReference type="NCBI Taxonomy" id="1391915"/>
    <lineage>
        <taxon>Eukaryota</taxon>
        <taxon>Fungi</taxon>
        <taxon>Dikarya</taxon>
        <taxon>Ascomycota</taxon>
        <taxon>Pezizomycotina</taxon>
        <taxon>Sordariomycetes</taxon>
        <taxon>Sordariomycetidae</taxon>
        <taxon>Ophiostomatales</taxon>
        <taxon>Ophiostomataceae</taxon>
        <taxon>Sporothrix</taxon>
    </lineage>
</organism>
<evidence type="ECO:0000313" key="3">
    <source>
        <dbReference type="Proteomes" id="UP000018087"/>
    </source>
</evidence>
<accession>U7Q3S1</accession>
<name>U7Q3S1_SPOS1</name>
<dbReference type="PANTHER" id="PTHR37845">
    <property type="entry name" value="SEQUENCE ORPHAN"/>
    <property type="match status" value="1"/>
</dbReference>
<dbReference type="Proteomes" id="UP000018087">
    <property type="component" value="Unassembled WGS sequence"/>
</dbReference>